<keyword evidence="1" id="KW-1133">Transmembrane helix</keyword>
<sequence>MQEIPNDFQQLFIQHSVLAEMELKEYELEITRLCMNMSRGDFKFMQWNLKSGEATYPYNGVMVTLRNEKGEKLTEVFAHDAVFAHFGLVKNPNPHTLFFRAMEVNPSSKIIASAIPVTPTCAEPGSSKNNLQKARDVFFFFQIIRFFGESTKKIFSKLNSVQKSKLSQFTSNLIKFFGRKPEDNEEGVVRNPYPRGLEEIARGENDNGWAQLIREVPNVKKSMKTYFQRLFSWFGRNKKIAAFVVGGAAIAAAVYAGAKTEARASEAAASNAGQMMAVTTAVTKTASAALASKGSAGAVILAYPMTSIVAALLVGGAAAAAIVYAVHKLRRKSSKQSNAKNPPYSCATVKNTKAEEQALTAKTESDVTDKLSEQESYEDGQLVHWLSPYEEVSNLGSKRAYEDEQGQCCSEVLAPDLEFERICWVDVKPEKDYTSFMIESSSEIITSSDIVQVLPSLPPSHLPRLGLLV</sequence>
<gene>
    <name evidence="2" type="ORF">PBIL07802_LOCUS5369</name>
</gene>
<proteinExistence type="predicted"/>
<keyword evidence="1" id="KW-0812">Transmembrane</keyword>
<dbReference type="EMBL" id="HBIB01008666">
    <property type="protein sequence ID" value="CAE0243203.1"/>
    <property type="molecule type" value="Transcribed_RNA"/>
</dbReference>
<accession>A0A7S3G008</accession>
<feature type="transmembrane region" description="Helical" evidence="1">
    <location>
        <begin position="240"/>
        <end position="258"/>
    </location>
</feature>
<organism evidence="2">
    <name type="scientific">Palpitomonas bilix</name>
    <dbReference type="NCBI Taxonomy" id="652834"/>
    <lineage>
        <taxon>Eukaryota</taxon>
        <taxon>Eukaryota incertae sedis</taxon>
    </lineage>
</organism>
<protein>
    <recommendedName>
        <fullName evidence="3">Transmembrane protein</fullName>
    </recommendedName>
</protein>
<dbReference type="AlphaFoldDB" id="A0A7S3G008"/>
<evidence type="ECO:0000256" key="1">
    <source>
        <dbReference type="SAM" id="Phobius"/>
    </source>
</evidence>
<evidence type="ECO:0000313" key="2">
    <source>
        <dbReference type="EMBL" id="CAE0243203.1"/>
    </source>
</evidence>
<keyword evidence="1" id="KW-0472">Membrane</keyword>
<evidence type="ECO:0008006" key="3">
    <source>
        <dbReference type="Google" id="ProtNLM"/>
    </source>
</evidence>
<reference evidence="2" key="1">
    <citation type="submission" date="2021-01" db="EMBL/GenBank/DDBJ databases">
        <authorList>
            <person name="Corre E."/>
            <person name="Pelletier E."/>
            <person name="Niang G."/>
            <person name="Scheremetjew M."/>
            <person name="Finn R."/>
            <person name="Kale V."/>
            <person name="Holt S."/>
            <person name="Cochrane G."/>
            <person name="Meng A."/>
            <person name="Brown T."/>
            <person name="Cohen L."/>
        </authorList>
    </citation>
    <scope>NUCLEOTIDE SEQUENCE</scope>
    <source>
        <strain evidence="2">NIES-2562</strain>
    </source>
</reference>
<name>A0A7S3G008_9EUKA</name>
<feature type="transmembrane region" description="Helical" evidence="1">
    <location>
        <begin position="300"/>
        <end position="326"/>
    </location>
</feature>